<feature type="compositionally biased region" description="Low complexity" evidence="1">
    <location>
        <begin position="456"/>
        <end position="480"/>
    </location>
</feature>
<feature type="compositionally biased region" description="Polar residues" evidence="1">
    <location>
        <begin position="565"/>
        <end position="581"/>
    </location>
</feature>
<name>A0A5M3ZAU9_ASPTE</name>
<feature type="compositionally biased region" description="Polar residues" evidence="1">
    <location>
        <begin position="595"/>
        <end position="605"/>
    </location>
</feature>
<dbReference type="PROSITE" id="PS51819">
    <property type="entry name" value="VOC"/>
    <property type="match status" value="1"/>
</dbReference>
<feature type="compositionally biased region" description="Polar residues" evidence="1">
    <location>
        <begin position="335"/>
        <end position="344"/>
    </location>
</feature>
<feature type="compositionally biased region" description="Low complexity" evidence="1">
    <location>
        <begin position="209"/>
        <end position="223"/>
    </location>
</feature>
<comment type="caution">
    <text evidence="2">The sequence shown here is derived from an EMBL/GenBank/DDBJ whole genome shotgun (WGS) entry which is preliminary data.</text>
</comment>
<dbReference type="VEuPathDB" id="FungiDB:ATEG_08868"/>
<dbReference type="PANTHER" id="PTHR35006">
    <property type="entry name" value="GLYOXALASE FAMILY PROTEIN (AFU_ORTHOLOGUE AFUA_5G14830)"/>
    <property type="match status" value="1"/>
</dbReference>
<dbReference type="SUPFAM" id="SSF54593">
    <property type="entry name" value="Glyoxalase/Bleomycin resistance protein/Dihydroxybiphenyl dioxygenase"/>
    <property type="match status" value="1"/>
</dbReference>
<keyword evidence="3" id="KW-1185">Reference proteome</keyword>
<reference evidence="2 3" key="1">
    <citation type="submission" date="2020-01" db="EMBL/GenBank/DDBJ databases">
        <title>Aspergillus terreus IFO 6365 whole genome shotgun sequence.</title>
        <authorList>
            <person name="Kanamasa S."/>
            <person name="Takahashi H."/>
        </authorList>
    </citation>
    <scope>NUCLEOTIDE SEQUENCE [LARGE SCALE GENOMIC DNA]</scope>
    <source>
        <strain evidence="2 3">IFO 6365</strain>
    </source>
</reference>
<dbReference type="InterPro" id="IPR037523">
    <property type="entry name" value="VOC_core"/>
</dbReference>
<evidence type="ECO:0000313" key="3">
    <source>
        <dbReference type="Proteomes" id="UP000452235"/>
    </source>
</evidence>
<dbReference type="OrthoDB" id="10249419at2759"/>
<organism evidence="2 3">
    <name type="scientific">Aspergillus terreus</name>
    <dbReference type="NCBI Taxonomy" id="33178"/>
    <lineage>
        <taxon>Eukaryota</taxon>
        <taxon>Fungi</taxon>
        <taxon>Dikarya</taxon>
        <taxon>Ascomycota</taxon>
        <taxon>Pezizomycotina</taxon>
        <taxon>Eurotiomycetes</taxon>
        <taxon>Eurotiomycetidae</taxon>
        <taxon>Eurotiales</taxon>
        <taxon>Aspergillaceae</taxon>
        <taxon>Aspergillus</taxon>
        <taxon>Aspergillus subgen. Circumdati</taxon>
    </lineage>
</organism>
<evidence type="ECO:0000313" key="2">
    <source>
        <dbReference type="EMBL" id="GFF19619.1"/>
    </source>
</evidence>
<feature type="compositionally biased region" description="Basic and acidic residues" evidence="1">
    <location>
        <begin position="269"/>
        <end position="278"/>
    </location>
</feature>
<sequence>MPVSHLTLTVAHLPTSTSFFLSCLQPLGYKFIGRHDDYIGFGQHSGEPADFWITEQKPGYVTLFHYYPQSQVQQQANDNRVPAGAAHVAFPAPSKDAVGAFFISALKAGGKIHGEPKTRDSDSGYYSAAVIDFDGNSVEAVYRPGLSSARSEVSRPALALLENAPASAAGSVVSKATSVSATSKASSVRRSEARSAVSRAPTEHHRGLPAPSTTSTSTRSIQQQPPPQTPTYVVHTTQKSDDGTTAKTIVGTLIGAAAGAAIAYAMSKGDADSSESHHPPSTAPPQYSPREYPQLTNTNGPLDMLQSTLRAIEAPPARSTYSEQQQQQQRPPLTRSVTSKNPRASTVYDPATEYGGPPPPASEFGRRASEGSIYSTGSGRDIPLRAIEYPPPLDGGAAHYPCDRSTLISSFPEKSRAFDSGSVYSSSTIKASKANGNYTQTIYEVDEERHSHTSRRSSATSHRSSRSHAQSHAGGSSASRSPRHIPLPESVASYRSAAKSGVSAREVPLPESVYEDAGDDVGPEDSISQIGVDTSSRRSSHSHRSRASKHSHVSSKFDEPVRPSDSISQVSSHASRASQRTLKAGGGGSKAGSKISMSRRGSQVV</sequence>
<dbReference type="InterPro" id="IPR004360">
    <property type="entry name" value="Glyas_Fos-R_dOase_dom"/>
</dbReference>
<protein>
    <submittedName>
        <fullName evidence="2">Glyoxalase family protein</fullName>
    </submittedName>
</protein>
<feature type="compositionally biased region" description="Low complexity" evidence="1">
    <location>
        <begin position="171"/>
        <end position="200"/>
    </location>
</feature>
<feature type="compositionally biased region" description="Basic residues" evidence="1">
    <location>
        <begin position="538"/>
        <end position="553"/>
    </location>
</feature>
<dbReference type="Proteomes" id="UP000452235">
    <property type="component" value="Unassembled WGS sequence"/>
</dbReference>
<evidence type="ECO:0000256" key="1">
    <source>
        <dbReference type="SAM" id="MobiDB-lite"/>
    </source>
</evidence>
<dbReference type="PANTHER" id="PTHR35006:SF3">
    <property type="entry name" value="GLYOXALASE FAMILY PROTEIN (AFU_ORTHOLOGUE AFUA_3G06020)"/>
    <property type="match status" value="1"/>
</dbReference>
<feature type="region of interest" description="Disordered" evidence="1">
    <location>
        <begin position="171"/>
        <end position="239"/>
    </location>
</feature>
<dbReference type="EMBL" id="BLJY01000010">
    <property type="protein sequence ID" value="GFF19619.1"/>
    <property type="molecule type" value="Genomic_DNA"/>
</dbReference>
<feature type="region of interest" description="Disordered" evidence="1">
    <location>
        <begin position="316"/>
        <end position="385"/>
    </location>
</feature>
<dbReference type="CDD" id="cd07262">
    <property type="entry name" value="VOC_like"/>
    <property type="match status" value="1"/>
</dbReference>
<dbReference type="Gene3D" id="3.10.180.10">
    <property type="entry name" value="2,3-Dihydroxybiphenyl 1,2-Dioxygenase, domain 1"/>
    <property type="match status" value="1"/>
</dbReference>
<feature type="region of interest" description="Disordered" evidence="1">
    <location>
        <begin position="269"/>
        <end position="302"/>
    </location>
</feature>
<dbReference type="InterPro" id="IPR029068">
    <property type="entry name" value="Glyas_Bleomycin-R_OHBP_Dase"/>
</dbReference>
<dbReference type="Pfam" id="PF00903">
    <property type="entry name" value="Glyoxalase"/>
    <property type="match status" value="1"/>
</dbReference>
<proteinExistence type="predicted"/>
<dbReference type="AlphaFoldDB" id="A0A5M3ZAU9"/>
<feature type="compositionally biased region" description="Acidic residues" evidence="1">
    <location>
        <begin position="513"/>
        <end position="523"/>
    </location>
</feature>
<feature type="region of interest" description="Disordered" evidence="1">
    <location>
        <begin position="501"/>
        <end position="605"/>
    </location>
</feature>
<gene>
    <name evidence="2" type="ORF">ATEIFO6365_0010039200</name>
</gene>
<feature type="region of interest" description="Disordered" evidence="1">
    <location>
        <begin position="445"/>
        <end position="486"/>
    </location>
</feature>
<accession>A0A5M3ZAU9</accession>